<reference evidence="1" key="2">
    <citation type="submission" date="2023-05" db="EMBL/GenBank/DDBJ databases">
        <authorList>
            <person name="Fouks B."/>
        </authorList>
    </citation>
    <scope>NUCLEOTIDE SEQUENCE</scope>
    <source>
        <strain evidence="1">Stay&amp;Tobe</strain>
        <tissue evidence="1">Testes</tissue>
    </source>
</reference>
<protein>
    <submittedName>
        <fullName evidence="1">Uncharacterized protein</fullName>
    </submittedName>
</protein>
<organism evidence="1 2">
    <name type="scientific">Diploptera punctata</name>
    <name type="common">Pacific beetle cockroach</name>
    <dbReference type="NCBI Taxonomy" id="6984"/>
    <lineage>
        <taxon>Eukaryota</taxon>
        <taxon>Metazoa</taxon>
        <taxon>Ecdysozoa</taxon>
        <taxon>Arthropoda</taxon>
        <taxon>Hexapoda</taxon>
        <taxon>Insecta</taxon>
        <taxon>Pterygota</taxon>
        <taxon>Neoptera</taxon>
        <taxon>Polyneoptera</taxon>
        <taxon>Dictyoptera</taxon>
        <taxon>Blattodea</taxon>
        <taxon>Blaberoidea</taxon>
        <taxon>Blaberidae</taxon>
        <taxon>Diplopterinae</taxon>
        <taxon>Diploptera</taxon>
    </lineage>
</organism>
<dbReference type="EMBL" id="JASPKZ010000021">
    <property type="protein sequence ID" value="KAJ9601352.1"/>
    <property type="molecule type" value="Genomic_DNA"/>
</dbReference>
<reference evidence="1" key="1">
    <citation type="journal article" date="2023" name="IScience">
        <title>Live-bearing cockroach genome reveals convergent evolutionary mechanisms linked to viviparity in insects and beyond.</title>
        <authorList>
            <person name="Fouks B."/>
            <person name="Harrison M.C."/>
            <person name="Mikhailova A.A."/>
            <person name="Marchal E."/>
            <person name="English S."/>
            <person name="Carruthers M."/>
            <person name="Jennings E.C."/>
            <person name="Chiamaka E.L."/>
            <person name="Frigard R.A."/>
            <person name="Pippel M."/>
            <person name="Attardo G.M."/>
            <person name="Benoit J.B."/>
            <person name="Bornberg-Bauer E."/>
            <person name="Tobe S.S."/>
        </authorList>
    </citation>
    <scope>NUCLEOTIDE SEQUENCE</scope>
    <source>
        <strain evidence="1">Stay&amp;Tobe</strain>
    </source>
</reference>
<comment type="caution">
    <text evidence="1">The sequence shown here is derived from an EMBL/GenBank/DDBJ whole genome shotgun (WGS) entry which is preliminary data.</text>
</comment>
<feature type="non-terminal residue" evidence="1">
    <location>
        <position position="278"/>
    </location>
</feature>
<sequence length="278" mass="31844">ETKLLNNGLKTCINFSNNVEDYVADVEIAISELKNEDKTIIRKECEKVLVDMKSNSKNKVTLKNMKILKGIKDRNVTIAKADKGNKIVILDQEDYVDRMNHLLDSKEYEEIKSNPLPKTIRTVGNTLKHIKHTMKEQEKFKLKVSNPSNPKLYGLPKPIYLWDDIIAVIDKKYIQDALKLLNLQDEAYLRCCHILSLHRILITEAFAKFYWLKSPTYLEGFLNSICPLAGLVLSSTTIDELLSPTFSGLFTCRLRDDGDLHCIALPFLGPRANITYER</sequence>
<feature type="non-terminal residue" evidence="1">
    <location>
        <position position="1"/>
    </location>
</feature>
<name>A0AAD8AN77_DIPPU</name>
<evidence type="ECO:0000313" key="1">
    <source>
        <dbReference type="EMBL" id="KAJ9601352.1"/>
    </source>
</evidence>
<keyword evidence="2" id="KW-1185">Reference proteome</keyword>
<dbReference type="Proteomes" id="UP001233999">
    <property type="component" value="Unassembled WGS sequence"/>
</dbReference>
<accession>A0AAD8AN77</accession>
<dbReference type="AlphaFoldDB" id="A0AAD8AN77"/>
<evidence type="ECO:0000313" key="2">
    <source>
        <dbReference type="Proteomes" id="UP001233999"/>
    </source>
</evidence>
<gene>
    <name evidence="1" type="ORF">L9F63_000490</name>
</gene>
<proteinExistence type="predicted"/>